<dbReference type="EMBL" id="KQ484072">
    <property type="protein sequence ID" value="KYP37757.1"/>
    <property type="molecule type" value="Genomic_DNA"/>
</dbReference>
<dbReference type="PANTHER" id="PTHR46033:SF8">
    <property type="entry name" value="PROTEIN MAINTENANCE OF MERISTEMS-LIKE"/>
    <property type="match status" value="1"/>
</dbReference>
<evidence type="ECO:0000313" key="3">
    <source>
        <dbReference type="Proteomes" id="UP000075243"/>
    </source>
</evidence>
<gene>
    <name evidence="2" type="ORF">KK1_041029</name>
</gene>
<evidence type="ECO:0000313" key="2">
    <source>
        <dbReference type="EMBL" id="KYP37757.1"/>
    </source>
</evidence>
<keyword evidence="3" id="KW-1185">Reference proteome</keyword>
<reference evidence="2" key="1">
    <citation type="journal article" date="2012" name="Nat. Biotechnol.">
        <title>Draft genome sequence of pigeonpea (Cajanus cajan), an orphan legume crop of resource-poor farmers.</title>
        <authorList>
            <person name="Varshney R.K."/>
            <person name="Chen W."/>
            <person name="Li Y."/>
            <person name="Bharti A.K."/>
            <person name="Saxena R.K."/>
            <person name="Schlueter J.A."/>
            <person name="Donoghue M.T."/>
            <person name="Azam S."/>
            <person name="Fan G."/>
            <person name="Whaley A.M."/>
            <person name="Farmer A.D."/>
            <person name="Sheridan J."/>
            <person name="Iwata A."/>
            <person name="Tuteja R."/>
            <person name="Penmetsa R.V."/>
            <person name="Wu W."/>
            <person name="Upadhyaya H.D."/>
            <person name="Yang S.P."/>
            <person name="Shah T."/>
            <person name="Saxena K.B."/>
            <person name="Michael T."/>
            <person name="McCombie W.R."/>
            <person name="Yang B."/>
            <person name="Zhang G."/>
            <person name="Yang H."/>
            <person name="Wang J."/>
            <person name="Spillane C."/>
            <person name="Cook D.R."/>
            <person name="May G.D."/>
            <person name="Xu X."/>
            <person name="Jackson S.A."/>
        </authorList>
    </citation>
    <scope>NUCLEOTIDE SEQUENCE [LARGE SCALE GENOMIC DNA]</scope>
</reference>
<dbReference type="InterPro" id="IPR019557">
    <property type="entry name" value="AminoTfrase-like_pln_mobile"/>
</dbReference>
<dbReference type="Pfam" id="PF10536">
    <property type="entry name" value="PMD"/>
    <property type="match status" value="1"/>
</dbReference>
<proteinExistence type="predicted"/>
<dbReference type="Proteomes" id="UP000075243">
    <property type="component" value="Unassembled WGS sequence"/>
</dbReference>
<name>A0A151R5C2_CAJCA</name>
<feature type="domain" description="Aminotransferase-like plant mobile" evidence="1">
    <location>
        <begin position="4"/>
        <end position="54"/>
    </location>
</feature>
<dbReference type="InterPro" id="IPR044824">
    <property type="entry name" value="MAIN-like"/>
</dbReference>
<dbReference type="PANTHER" id="PTHR46033">
    <property type="entry name" value="PROTEIN MAIN-LIKE 2"/>
    <property type="match status" value="1"/>
</dbReference>
<sequence>MLGVAEMSYFPIDHHLILALVELWRPETQTFHMKFGECTIMLEDVSILLGLKVHMEI</sequence>
<dbReference type="AlphaFoldDB" id="A0A151R5C2"/>
<accession>A0A151R5C2</accession>
<dbReference type="Gramene" id="C.cajan_41655.t">
    <property type="protein sequence ID" value="C.cajan_41655.t.cds1"/>
    <property type="gene ID" value="C.cajan_41655"/>
</dbReference>
<dbReference type="GO" id="GO:0010073">
    <property type="term" value="P:meristem maintenance"/>
    <property type="evidence" value="ECO:0007669"/>
    <property type="project" value="InterPro"/>
</dbReference>
<organism evidence="2 3">
    <name type="scientific">Cajanus cajan</name>
    <name type="common">Pigeon pea</name>
    <name type="synonym">Cajanus indicus</name>
    <dbReference type="NCBI Taxonomy" id="3821"/>
    <lineage>
        <taxon>Eukaryota</taxon>
        <taxon>Viridiplantae</taxon>
        <taxon>Streptophyta</taxon>
        <taxon>Embryophyta</taxon>
        <taxon>Tracheophyta</taxon>
        <taxon>Spermatophyta</taxon>
        <taxon>Magnoliopsida</taxon>
        <taxon>eudicotyledons</taxon>
        <taxon>Gunneridae</taxon>
        <taxon>Pentapetalae</taxon>
        <taxon>rosids</taxon>
        <taxon>fabids</taxon>
        <taxon>Fabales</taxon>
        <taxon>Fabaceae</taxon>
        <taxon>Papilionoideae</taxon>
        <taxon>50 kb inversion clade</taxon>
        <taxon>NPAAA clade</taxon>
        <taxon>indigoferoid/millettioid clade</taxon>
        <taxon>Phaseoleae</taxon>
        <taxon>Cajanus</taxon>
    </lineage>
</organism>
<protein>
    <submittedName>
        <fullName evidence="2">Serine/threonine protein phosphatase 7 long form isogeny</fullName>
    </submittedName>
</protein>
<evidence type="ECO:0000259" key="1">
    <source>
        <dbReference type="Pfam" id="PF10536"/>
    </source>
</evidence>